<organism evidence="2 3">
    <name type="scientific">Methylomonas koyamae</name>
    <dbReference type="NCBI Taxonomy" id="702114"/>
    <lineage>
        <taxon>Bacteria</taxon>
        <taxon>Pseudomonadati</taxon>
        <taxon>Pseudomonadota</taxon>
        <taxon>Gammaproteobacteria</taxon>
        <taxon>Methylococcales</taxon>
        <taxon>Methylococcaceae</taxon>
        <taxon>Methylomonas</taxon>
    </lineage>
</organism>
<feature type="signal peptide" evidence="1">
    <location>
        <begin position="1"/>
        <end position="25"/>
    </location>
</feature>
<dbReference type="AlphaFoldDB" id="A0A177N3R4"/>
<keyword evidence="1" id="KW-0732">Signal</keyword>
<name>A0A177N3R4_9GAMM</name>
<accession>A0A177N3R4</accession>
<comment type="caution">
    <text evidence="2">The sequence shown here is derived from an EMBL/GenBank/DDBJ whole genome shotgun (WGS) entry which is preliminary data.</text>
</comment>
<dbReference type="RefSeq" id="WP_064041971.1">
    <property type="nucleotide sequence ID" value="NZ_LUUJ01000110.1"/>
</dbReference>
<evidence type="ECO:0000256" key="1">
    <source>
        <dbReference type="SAM" id="SignalP"/>
    </source>
</evidence>
<protein>
    <recommendedName>
        <fullName evidence="4">Permease</fullName>
    </recommendedName>
</protein>
<reference evidence="2 3" key="1">
    <citation type="submission" date="2016-03" db="EMBL/GenBank/DDBJ databases">
        <authorList>
            <person name="Ploux O."/>
        </authorList>
    </citation>
    <scope>NUCLEOTIDE SEQUENCE [LARGE SCALE GENOMIC DNA]</scope>
    <source>
        <strain evidence="2 3">R-45378</strain>
    </source>
</reference>
<evidence type="ECO:0000313" key="2">
    <source>
        <dbReference type="EMBL" id="OAI12522.1"/>
    </source>
</evidence>
<evidence type="ECO:0000313" key="3">
    <source>
        <dbReference type="Proteomes" id="UP000077857"/>
    </source>
</evidence>
<sequence length="130" mass="14365">MLLPRLKWVPLLATLVGCASAPANSGMDSFADYAESVFRHQNAIISRLMMLSDSDLLPDTDNFEDTEQEMHDACHLLNEYAEREADGESMGLRFKAKVRSSIEGCDASVQKMEGLLSNIDPVPTPPHGQR</sequence>
<evidence type="ECO:0008006" key="4">
    <source>
        <dbReference type="Google" id="ProtNLM"/>
    </source>
</evidence>
<dbReference type="EMBL" id="LUUJ01000110">
    <property type="protein sequence ID" value="OAI12522.1"/>
    <property type="molecule type" value="Genomic_DNA"/>
</dbReference>
<dbReference type="PROSITE" id="PS51257">
    <property type="entry name" value="PROKAR_LIPOPROTEIN"/>
    <property type="match status" value="1"/>
</dbReference>
<proteinExistence type="predicted"/>
<feature type="chain" id="PRO_5008068743" description="Permease" evidence="1">
    <location>
        <begin position="26"/>
        <end position="130"/>
    </location>
</feature>
<dbReference type="OrthoDB" id="5568887at2"/>
<gene>
    <name evidence="2" type="ORF">A1507_02715</name>
</gene>
<dbReference type="Proteomes" id="UP000077857">
    <property type="component" value="Unassembled WGS sequence"/>
</dbReference>